<name>A0A7C4H6F8_STAMA</name>
<reference evidence="1" key="1">
    <citation type="journal article" date="2020" name="mSystems">
        <title>Genome- and Community-Level Interaction Insights into Carbon Utilization and Element Cycling Functions of Hydrothermarchaeota in Hydrothermal Sediment.</title>
        <authorList>
            <person name="Zhou Z."/>
            <person name="Liu Y."/>
            <person name="Xu W."/>
            <person name="Pan J."/>
            <person name="Luo Z.H."/>
            <person name="Li M."/>
        </authorList>
    </citation>
    <scope>NUCLEOTIDE SEQUENCE [LARGE SCALE GENOMIC DNA]</scope>
    <source>
        <strain evidence="1">SpSt-642</strain>
    </source>
</reference>
<dbReference type="EMBL" id="DTBJ01000050">
    <property type="protein sequence ID" value="HGM59039.1"/>
    <property type="molecule type" value="Genomic_DNA"/>
</dbReference>
<dbReference type="InterPro" id="IPR019202">
    <property type="entry name" value="DUF2067"/>
</dbReference>
<sequence>MPIVKRFFYIKCSGSECAKLSEIIMENIPSSELIDIVISDNGLYIAIHGYKTEIKNIWMKIREIVNSYRSSVVSGKGYSSLKIEYLVRKFKHTFPPILLVFILNKMNYRAELSIDKNTIHTNAPLDIVEDVVSKIINLLDELKHRVSGTTTKYYVVASCILTNRSIDEVLTDGLKNNHLLIDENGKYKLRIDWKRALNEVISK</sequence>
<evidence type="ECO:0000313" key="1">
    <source>
        <dbReference type="EMBL" id="HGM59039.1"/>
    </source>
</evidence>
<dbReference type="Pfam" id="PF09840">
    <property type="entry name" value="DUF2067"/>
    <property type="match status" value="1"/>
</dbReference>
<gene>
    <name evidence="1" type="ORF">ENU14_05610</name>
</gene>
<accession>A0A7C4H6F8</accession>
<comment type="caution">
    <text evidence="1">The sequence shown here is derived from an EMBL/GenBank/DDBJ whole genome shotgun (WGS) entry which is preliminary data.</text>
</comment>
<dbReference type="AlphaFoldDB" id="A0A7C4H6F8"/>
<organism evidence="1">
    <name type="scientific">Staphylothermus marinus</name>
    <dbReference type="NCBI Taxonomy" id="2280"/>
    <lineage>
        <taxon>Archaea</taxon>
        <taxon>Thermoproteota</taxon>
        <taxon>Thermoprotei</taxon>
        <taxon>Desulfurococcales</taxon>
        <taxon>Desulfurococcaceae</taxon>
        <taxon>Staphylothermus</taxon>
    </lineage>
</organism>
<proteinExistence type="predicted"/>
<protein>
    <submittedName>
        <fullName evidence="1">DUF2067 domain-containing protein</fullName>
    </submittedName>
</protein>